<feature type="compositionally biased region" description="Basic residues" evidence="1">
    <location>
        <begin position="32"/>
        <end position="47"/>
    </location>
</feature>
<evidence type="ECO:0000313" key="2">
    <source>
        <dbReference type="EMBL" id="KAG2535671.1"/>
    </source>
</evidence>
<feature type="compositionally biased region" description="Low complexity" evidence="1">
    <location>
        <begin position="72"/>
        <end position="85"/>
    </location>
</feature>
<accession>A0A8T0MEB7</accession>
<proteinExistence type="predicted"/>
<feature type="region of interest" description="Disordered" evidence="1">
    <location>
        <begin position="17"/>
        <end position="129"/>
    </location>
</feature>
<feature type="compositionally biased region" description="Basic and acidic residues" evidence="1">
    <location>
        <begin position="48"/>
        <end position="62"/>
    </location>
</feature>
<evidence type="ECO:0000313" key="3">
    <source>
        <dbReference type="Proteomes" id="UP000823388"/>
    </source>
</evidence>
<keyword evidence="3" id="KW-1185">Reference proteome</keyword>
<comment type="caution">
    <text evidence="2">The sequence shown here is derived from an EMBL/GenBank/DDBJ whole genome shotgun (WGS) entry which is preliminary data.</text>
</comment>
<gene>
    <name evidence="2" type="ORF">PVAP13_9NG128346</name>
</gene>
<name>A0A8T0MEB7_PANVG</name>
<sequence length="191" mass="20269">MYPHRLIWGRFPFFPRDAASPPVASPPPPPPPRHHATPRRRLPRRRVSSADRRIPPTRDRAVNHASPSPLDACSAAPNPLPSALPQTLAPPFSAPPRALCGAASSTPPPSPAAPPPVCRRPFLGSSSQGAATQALSAAKSQRPLPAAPFLRSGSPSVHILRGGASLFHMHHPLHLLRVCDGGGLGTRRGRR</sequence>
<reference evidence="2" key="1">
    <citation type="submission" date="2020-05" db="EMBL/GenBank/DDBJ databases">
        <title>WGS assembly of Panicum virgatum.</title>
        <authorList>
            <person name="Lovell J.T."/>
            <person name="Jenkins J."/>
            <person name="Shu S."/>
            <person name="Juenger T.E."/>
            <person name="Schmutz J."/>
        </authorList>
    </citation>
    <scope>NUCLEOTIDE SEQUENCE</scope>
    <source>
        <strain evidence="2">AP13</strain>
    </source>
</reference>
<evidence type="ECO:0000256" key="1">
    <source>
        <dbReference type="SAM" id="MobiDB-lite"/>
    </source>
</evidence>
<feature type="compositionally biased region" description="Pro residues" evidence="1">
    <location>
        <begin position="106"/>
        <end position="118"/>
    </location>
</feature>
<dbReference type="EMBL" id="CM029054">
    <property type="protein sequence ID" value="KAG2535671.1"/>
    <property type="molecule type" value="Genomic_DNA"/>
</dbReference>
<dbReference type="Proteomes" id="UP000823388">
    <property type="component" value="Chromosome 9N"/>
</dbReference>
<protein>
    <submittedName>
        <fullName evidence="2">Uncharacterized protein</fullName>
    </submittedName>
</protein>
<dbReference type="AlphaFoldDB" id="A0A8T0MEB7"/>
<organism evidence="2 3">
    <name type="scientific">Panicum virgatum</name>
    <name type="common">Blackwell switchgrass</name>
    <dbReference type="NCBI Taxonomy" id="38727"/>
    <lineage>
        <taxon>Eukaryota</taxon>
        <taxon>Viridiplantae</taxon>
        <taxon>Streptophyta</taxon>
        <taxon>Embryophyta</taxon>
        <taxon>Tracheophyta</taxon>
        <taxon>Spermatophyta</taxon>
        <taxon>Magnoliopsida</taxon>
        <taxon>Liliopsida</taxon>
        <taxon>Poales</taxon>
        <taxon>Poaceae</taxon>
        <taxon>PACMAD clade</taxon>
        <taxon>Panicoideae</taxon>
        <taxon>Panicodae</taxon>
        <taxon>Paniceae</taxon>
        <taxon>Panicinae</taxon>
        <taxon>Panicum</taxon>
        <taxon>Panicum sect. Hiantes</taxon>
    </lineage>
</organism>